<dbReference type="Pfam" id="PF00392">
    <property type="entry name" value="GntR"/>
    <property type="match status" value="1"/>
</dbReference>
<gene>
    <name evidence="5" type="ORF">BCR24_07060</name>
</gene>
<keyword evidence="1" id="KW-0805">Transcription regulation</keyword>
<dbReference type="Pfam" id="PF07702">
    <property type="entry name" value="UTRA"/>
    <property type="match status" value="1"/>
</dbReference>
<dbReference type="InterPro" id="IPR036388">
    <property type="entry name" value="WH-like_DNA-bd_sf"/>
</dbReference>
<protein>
    <submittedName>
        <fullName evidence="5">GntR family transcriptional regulator</fullName>
    </submittedName>
</protein>
<dbReference type="GO" id="GO:0003700">
    <property type="term" value="F:DNA-binding transcription factor activity"/>
    <property type="evidence" value="ECO:0007669"/>
    <property type="project" value="InterPro"/>
</dbReference>
<dbReference type="InterPro" id="IPR050679">
    <property type="entry name" value="Bact_HTH_transcr_reg"/>
</dbReference>
<proteinExistence type="predicted"/>
<feature type="domain" description="HTH gntR-type" evidence="4">
    <location>
        <begin position="1"/>
        <end position="69"/>
    </location>
</feature>
<comment type="caution">
    <text evidence="5">The sequence shown here is derived from an EMBL/GenBank/DDBJ whole genome shotgun (WGS) entry which is preliminary data.</text>
</comment>
<organism evidence="5 6">
    <name type="scientific">Enterococcus ureilyticus</name>
    <dbReference type="NCBI Taxonomy" id="1131292"/>
    <lineage>
        <taxon>Bacteria</taxon>
        <taxon>Bacillati</taxon>
        <taxon>Bacillota</taxon>
        <taxon>Bacilli</taxon>
        <taxon>Lactobacillales</taxon>
        <taxon>Enterococcaceae</taxon>
        <taxon>Enterococcus</taxon>
    </lineage>
</organism>
<dbReference type="AlphaFoldDB" id="A0A1E5H9X1"/>
<accession>A0A1E5H9X1</accession>
<dbReference type="SUPFAM" id="SSF46785">
    <property type="entry name" value="Winged helix' DNA-binding domain"/>
    <property type="match status" value="1"/>
</dbReference>
<keyword evidence="3" id="KW-0804">Transcription</keyword>
<dbReference type="InterPro" id="IPR011663">
    <property type="entry name" value="UTRA"/>
</dbReference>
<sequence>MLKYQEVAQQIETKIQTENLPQGTKLPSVSELVTEYQVSKNTILQTLKVLESRSVIYQVQGSGIFVRRRKRKGYITLLENQGFSGDLTYFDVVSKVINVTIVKATEEVANNLHCTLDDDVYLVKRVQSIRGQILCVEESYYKMSVVTFLNESIAEDSIFHYLEKALNIHIGFSDKYLSVHKTKGEISRYLELPEDSPVLLVEEIYYTNTGDPFDFAKNYYHYEHSQFFLQG</sequence>
<evidence type="ECO:0000256" key="3">
    <source>
        <dbReference type="ARBA" id="ARBA00023163"/>
    </source>
</evidence>
<dbReference type="InterPro" id="IPR028978">
    <property type="entry name" value="Chorismate_lyase_/UTRA_dom_sf"/>
</dbReference>
<reference evidence="6" key="1">
    <citation type="submission" date="2016-09" db="EMBL/GenBank/DDBJ databases">
        <authorList>
            <person name="Gulvik C.A."/>
        </authorList>
    </citation>
    <scope>NUCLEOTIDE SEQUENCE [LARGE SCALE GENOMIC DNA]</scope>
    <source>
        <strain evidence="6">LMG 26676</strain>
    </source>
</reference>
<keyword evidence="6" id="KW-1185">Reference proteome</keyword>
<dbReference type="SMART" id="SM00345">
    <property type="entry name" value="HTH_GNTR"/>
    <property type="match status" value="1"/>
</dbReference>
<keyword evidence="2" id="KW-0238">DNA-binding</keyword>
<evidence type="ECO:0000313" key="6">
    <source>
        <dbReference type="Proteomes" id="UP000094469"/>
    </source>
</evidence>
<dbReference type="Gene3D" id="3.40.1410.10">
    <property type="entry name" value="Chorismate lyase-like"/>
    <property type="match status" value="1"/>
</dbReference>
<dbReference type="STRING" id="1131292.BCR24_07060"/>
<evidence type="ECO:0000313" key="5">
    <source>
        <dbReference type="EMBL" id="OEG21625.1"/>
    </source>
</evidence>
<dbReference type="PANTHER" id="PTHR44846:SF4">
    <property type="entry name" value="HTH GNTR-TYPE DOMAIN-CONTAINING PROTEIN"/>
    <property type="match status" value="1"/>
</dbReference>
<dbReference type="PROSITE" id="PS50949">
    <property type="entry name" value="HTH_GNTR"/>
    <property type="match status" value="1"/>
</dbReference>
<dbReference type="InterPro" id="IPR036390">
    <property type="entry name" value="WH_DNA-bd_sf"/>
</dbReference>
<dbReference type="InterPro" id="IPR000524">
    <property type="entry name" value="Tscrpt_reg_HTH_GntR"/>
</dbReference>
<dbReference type="GO" id="GO:0045892">
    <property type="term" value="P:negative regulation of DNA-templated transcription"/>
    <property type="evidence" value="ECO:0007669"/>
    <property type="project" value="TreeGrafter"/>
</dbReference>
<dbReference type="SUPFAM" id="SSF64288">
    <property type="entry name" value="Chorismate lyase-like"/>
    <property type="match status" value="1"/>
</dbReference>
<dbReference type="PANTHER" id="PTHR44846">
    <property type="entry name" value="MANNOSYL-D-GLYCERATE TRANSPORT/METABOLISM SYSTEM REPRESSOR MNGR-RELATED"/>
    <property type="match status" value="1"/>
</dbReference>
<name>A0A1E5H9X1_9ENTE</name>
<dbReference type="Gene3D" id="1.10.10.10">
    <property type="entry name" value="Winged helix-like DNA-binding domain superfamily/Winged helix DNA-binding domain"/>
    <property type="match status" value="1"/>
</dbReference>
<dbReference type="SMART" id="SM00866">
    <property type="entry name" value="UTRA"/>
    <property type="match status" value="1"/>
</dbReference>
<dbReference type="CDD" id="cd07377">
    <property type="entry name" value="WHTH_GntR"/>
    <property type="match status" value="1"/>
</dbReference>
<dbReference type="GO" id="GO:0003677">
    <property type="term" value="F:DNA binding"/>
    <property type="evidence" value="ECO:0007669"/>
    <property type="project" value="UniProtKB-KW"/>
</dbReference>
<evidence type="ECO:0000259" key="4">
    <source>
        <dbReference type="PROSITE" id="PS50949"/>
    </source>
</evidence>
<evidence type="ECO:0000256" key="2">
    <source>
        <dbReference type="ARBA" id="ARBA00023125"/>
    </source>
</evidence>
<dbReference type="RefSeq" id="WP_069641013.1">
    <property type="nucleotide sequence ID" value="NZ_JAFBEZ010000005.1"/>
</dbReference>
<evidence type="ECO:0000256" key="1">
    <source>
        <dbReference type="ARBA" id="ARBA00023015"/>
    </source>
</evidence>
<dbReference type="Proteomes" id="UP000094469">
    <property type="component" value="Unassembled WGS sequence"/>
</dbReference>
<dbReference type="EMBL" id="MIKC01000039">
    <property type="protein sequence ID" value="OEG21625.1"/>
    <property type="molecule type" value="Genomic_DNA"/>
</dbReference>